<proteinExistence type="predicted"/>
<protein>
    <submittedName>
        <fullName evidence="1">Uncharacterized protein</fullName>
    </submittedName>
</protein>
<evidence type="ECO:0000313" key="1">
    <source>
        <dbReference type="EMBL" id="MBO3734446.1"/>
    </source>
</evidence>
<keyword evidence="2" id="KW-1185">Reference proteome</keyword>
<accession>A0ABS3U885</accession>
<name>A0ABS3U885_9ACTN</name>
<sequence>MSLVLNDPDQAGQALRVGYRHTGGSTAVTIRLNGEPVAEQTWDGEEGVYEVDYALPKPLLTAPRETSYELEIAAQEGRRRPDS</sequence>
<dbReference type="EMBL" id="JAGFNP010000009">
    <property type="protein sequence ID" value="MBO3734446.1"/>
    <property type="molecule type" value="Genomic_DNA"/>
</dbReference>
<reference evidence="1 2" key="1">
    <citation type="submission" date="2021-03" db="EMBL/GenBank/DDBJ databases">
        <title>Glycomyces sp. nov., a novel actinomycete isolated from soil.</title>
        <authorList>
            <person name="Yang X."/>
            <person name="Xu X."/>
        </authorList>
    </citation>
    <scope>NUCLEOTIDE SEQUENCE [LARGE SCALE GENOMIC DNA]</scope>
    <source>
        <strain evidence="1 2">NEAU-S30</strain>
    </source>
</reference>
<comment type="caution">
    <text evidence="1">The sequence shown here is derived from an EMBL/GenBank/DDBJ whole genome shotgun (WGS) entry which is preliminary data.</text>
</comment>
<dbReference type="Proteomes" id="UP000681341">
    <property type="component" value="Unassembled WGS sequence"/>
</dbReference>
<gene>
    <name evidence="1" type="ORF">J5V16_16580</name>
</gene>
<evidence type="ECO:0000313" key="2">
    <source>
        <dbReference type="Proteomes" id="UP000681341"/>
    </source>
</evidence>
<organism evidence="1 2">
    <name type="scientific">Glycomyces niveus</name>
    <dbReference type="NCBI Taxonomy" id="2820287"/>
    <lineage>
        <taxon>Bacteria</taxon>
        <taxon>Bacillati</taxon>
        <taxon>Actinomycetota</taxon>
        <taxon>Actinomycetes</taxon>
        <taxon>Glycomycetales</taxon>
        <taxon>Glycomycetaceae</taxon>
        <taxon>Glycomyces</taxon>
    </lineage>
</organism>